<organism evidence="1">
    <name type="scientific">Arundo donax</name>
    <name type="common">Giant reed</name>
    <name type="synonym">Donax arundinaceus</name>
    <dbReference type="NCBI Taxonomy" id="35708"/>
    <lineage>
        <taxon>Eukaryota</taxon>
        <taxon>Viridiplantae</taxon>
        <taxon>Streptophyta</taxon>
        <taxon>Embryophyta</taxon>
        <taxon>Tracheophyta</taxon>
        <taxon>Spermatophyta</taxon>
        <taxon>Magnoliopsida</taxon>
        <taxon>Liliopsida</taxon>
        <taxon>Poales</taxon>
        <taxon>Poaceae</taxon>
        <taxon>PACMAD clade</taxon>
        <taxon>Arundinoideae</taxon>
        <taxon>Arundineae</taxon>
        <taxon>Arundo</taxon>
    </lineage>
</organism>
<dbReference type="EMBL" id="GBRH01267760">
    <property type="protein sequence ID" value="JAD30135.1"/>
    <property type="molecule type" value="Transcribed_RNA"/>
</dbReference>
<proteinExistence type="predicted"/>
<evidence type="ECO:0000313" key="1">
    <source>
        <dbReference type="EMBL" id="JAD30135.1"/>
    </source>
</evidence>
<reference evidence="1" key="2">
    <citation type="journal article" date="2015" name="Data Brief">
        <title>Shoot transcriptome of the giant reed, Arundo donax.</title>
        <authorList>
            <person name="Barrero R.A."/>
            <person name="Guerrero F.D."/>
            <person name="Moolhuijzen P."/>
            <person name="Goolsby J.A."/>
            <person name="Tidwell J."/>
            <person name="Bellgard S.E."/>
            <person name="Bellgard M.I."/>
        </authorList>
    </citation>
    <scope>NUCLEOTIDE SEQUENCE</scope>
    <source>
        <tissue evidence="1">Shoot tissue taken approximately 20 cm above the soil surface</tissue>
    </source>
</reference>
<dbReference type="AlphaFoldDB" id="A0A0A8Z094"/>
<reference evidence="1" key="1">
    <citation type="submission" date="2014-09" db="EMBL/GenBank/DDBJ databases">
        <authorList>
            <person name="Magalhaes I.L.F."/>
            <person name="Oliveira U."/>
            <person name="Santos F.R."/>
            <person name="Vidigal T.H.D.A."/>
            <person name="Brescovit A.D."/>
            <person name="Santos A.J."/>
        </authorList>
    </citation>
    <scope>NUCLEOTIDE SEQUENCE</scope>
    <source>
        <tissue evidence="1">Shoot tissue taken approximately 20 cm above the soil surface</tissue>
    </source>
</reference>
<protein>
    <submittedName>
        <fullName evidence="1">Uncharacterized protein</fullName>
    </submittedName>
</protein>
<accession>A0A0A8Z094</accession>
<name>A0A0A8Z094_ARUDO</name>
<sequence length="53" mass="6250">MHTKINPQKILDDEGGKTYNQLHLFIVVKICFTCDKKSFFVSPTYGWHQNIKH</sequence>